<name>A0A1D3UQQ7_TANFO</name>
<gene>
    <name evidence="1" type="ORF">TFUB20_01689</name>
</gene>
<dbReference type="AlphaFoldDB" id="A0A1D3UQQ7"/>
<dbReference type="EMBL" id="FMMM01000059">
    <property type="protein sequence ID" value="SCQ22357.1"/>
    <property type="molecule type" value="Genomic_DNA"/>
</dbReference>
<accession>A0A1D3UQQ7</accession>
<evidence type="ECO:0000313" key="2">
    <source>
        <dbReference type="Proteomes" id="UP000182057"/>
    </source>
</evidence>
<evidence type="ECO:0000313" key="1">
    <source>
        <dbReference type="EMBL" id="SCQ22357.1"/>
    </source>
</evidence>
<dbReference type="Proteomes" id="UP000182057">
    <property type="component" value="Unassembled WGS sequence"/>
</dbReference>
<organism evidence="1 2">
    <name type="scientific">Tannerella forsythia</name>
    <name type="common">Bacteroides forsythus</name>
    <dbReference type="NCBI Taxonomy" id="28112"/>
    <lineage>
        <taxon>Bacteria</taxon>
        <taxon>Pseudomonadati</taxon>
        <taxon>Bacteroidota</taxon>
        <taxon>Bacteroidia</taxon>
        <taxon>Bacteroidales</taxon>
        <taxon>Tannerellaceae</taxon>
        <taxon>Tannerella</taxon>
    </lineage>
</organism>
<protein>
    <submittedName>
        <fullName evidence="1">Uncharacterized protein</fullName>
    </submittedName>
</protein>
<sequence>MVTIHTHLVGNDFLGCARETNFSLAILFVQFYFY</sequence>
<proteinExistence type="predicted"/>
<reference evidence="1 2" key="1">
    <citation type="submission" date="2016-09" db="EMBL/GenBank/DDBJ databases">
        <authorList>
            <person name="Capua I."/>
            <person name="De Benedictis P."/>
            <person name="Joannis T."/>
            <person name="Lombin L.H."/>
            <person name="Cattoli G."/>
        </authorList>
    </citation>
    <scope>NUCLEOTIDE SEQUENCE [LARGE SCALE GENOMIC DNA]</scope>
    <source>
        <strain evidence="1 2">UB20</strain>
    </source>
</reference>